<keyword evidence="2" id="KW-0812">Transmembrane</keyword>
<evidence type="ECO:0000256" key="1">
    <source>
        <dbReference type="SAM" id="MobiDB-lite"/>
    </source>
</evidence>
<evidence type="ECO:0000256" key="2">
    <source>
        <dbReference type="SAM" id="Phobius"/>
    </source>
</evidence>
<keyword evidence="2" id="KW-0472">Membrane</keyword>
<evidence type="ECO:0000313" key="3">
    <source>
        <dbReference type="EMBL" id="KAJ7762368.1"/>
    </source>
</evidence>
<feature type="region of interest" description="Disordered" evidence="1">
    <location>
        <begin position="217"/>
        <end position="238"/>
    </location>
</feature>
<accession>A0AAD7JD62</accession>
<dbReference type="Proteomes" id="UP001215280">
    <property type="component" value="Unassembled WGS sequence"/>
</dbReference>
<name>A0AAD7JD62_9AGAR</name>
<proteinExistence type="predicted"/>
<keyword evidence="2" id="KW-1133">Transmembrane helix</keyword>
<reference evidence="3" key="1">
    <citation type="submission" date="2023-03" db="EMBL/GenBank/DDBJ databases">
        <title>Massive genome expansion in bonnet fungi (Mycena s.s.) driven by repeated elements and novel gene families across ecological guilds.</title>
        <authorList>
            <consortium name="Lawrence Berkeley National Laboratory"/>
            <person name="Harder C.B."/>
            <person name="Miyauchi S."/>
            <person name="Viragh M."/>
            <person name="Kuo A."/>
            <person name="Thoen E."/>
            <person name="Andreopoulos B."/>
            <person name="Lu D."/>
            <person name="Skrede I."/>
            <person name="Drula E."/>
            <person name="Henrissat B."/>
            <person name="Morin E."/>
            <person name="Kohler A."/>
            <person name="Barry K."/>
            <person name="LaButti K."/>
            <person name="Morin E."/>
            <person name="Salamov A."/>
            <person name="Lipzen A."/>
            <person name="Mereny Z."/>
            <person name="Hegedus B."/>
            <person name="Baldrian P."/>
            <person name="Stursova M."/>
            <person name="Weitz H."/>
            <person name="Taylor A."/>
            <person name="Grigoriev I.V."/>
            <person name="Nagy L.G."/>
            <person name="Martin F."/>
            <person name="Kauserud H."/>
        </authorList>
    </citation>
    <scope>NUCLEOTIDE SEQUENCE</scope>
    <source>
        <strain evidence="3">CBHHK188m</strain>
    </source>
</reference>
<comment type="caution">
    <text evidence="3">The sequence shown here is derived from an EMBL/GenBank/DDBJ whole genome shotgun (WGS) entry which is preliminary data.</text>
</comment>
<feature type="compositionally biased region" description="Basic and acidic residues" evidence="1">
    <location>
        <begin position="282"/>
        <end position="295"/>
    </location>
</feature>
<feature type="compositionally biased region" description="Basic and acidic residues" evidence="1">
    <location>
        <begin position="56"/>
        <end position="68"/>
    </location>
</feature>
<feature type="compositionally biased region" description="Low complexity" evidence="1">
    <location>
        <begin position="70"/>
        <end position="90"/>
    </location>
</feature>
<organism evidence="3 4">
    <name type="scientific">Mycena maculata</name>
    <dbReference type="NCBI Taxonomy" id="230809"/>
    <lineage>
        <taxon>Eukaryota</taxon>
        <taxon>Fungi</taxon>
        <taxon>Dikarya</taxon>
        <taxon>Basidiomycota</taxon>
        <taxon>Agaricomycotina</taxon>
        <taxon>Agaricomycetes</taxon>
        <taxon>Agaricomycetidae</taxon>
        <taxon>Agaricales</taxon>
        <taxon>Marasmiineae</taxon>
        <taxon>Mycenaceae</taxon>
        <taxon>Mycena</taxon>
    </lineage>
</organism>
<sequence>MDARLRGTLLTSAGFLFALIGFTLSVLSTLLRLLLPYHPTGANVQSPTSRRSTIRRTPETNPGRRKDVPSITDSSISSRESTSSFQESCSVHLTHSSTSEVNVPRPRKLEPPSRNGAHGRVASEYMDRPDFRNTVTHRRRRSESTPPSPSPWAFSHPEPSNPSARSPPDASRRSGSVSSSSCRLPRASSFESVPFVDVPAIKTKLSFLHLRKVRKAPSASNVIAARQPSPPSHPTHSLEKAKSQLFAPRRRRSQHIIEADAVRRHSIALASPTEEEEACCPEGRDSQETVHECRPVPKRSQTPRTHPYEAPYFFPAPGSVAAENYLPPRRKPIRSRTLPTDGHPSRSRSPSPPVPPLPASVGVIDER</sequence>
<feature type="compositionally biased region" description="Polar residues" evidence="1">
    <location>
        <begin position="91"/>
        <end position="101"/>
    </location>
</feature>
<feature type="transmembrane region" description="Helical" evidence="2">
    <location>
        <begin position="12"/>
        <end position="35"/>
    </location>
</feature>
<feature type="compositionally biased region" description="Low complexity" evidence="1">
    <location>
        <begin position="161"/>
        <end position="183"/>
    </location>
</feature>
<dbReference type="EMBL" id="JARJLG010000043">
    <property type="protein sequence ID" value="KAJ7762368.1"/>
    <property type="molecule type" value="Genomic_DNA"/>
</dbReference>
<feature type="region of interest" description="Disordered" evidence="1">
    <location>
        <begin position="39"/>
        <end position="183"/>
    </location>
</feature>
<feature type="region of interest" description="Disordered" evidence="1">
    <location>
        <begin position="274"/>
        <end position="367"/>
    </location>
</feature>
<keyword evidence="4" id="KW-1185">Reference proteome</keyword>
<evidence type="ECO:0000313" key="4">
    <source>
        <dbReference type="Proteomes" id="UP001215280"/>
    </source>
</evidence>
<protein>
    <submittedName>
        <fullName evidence="3">Uncharacterized protein</fullName>
    </submittedName>
</protein>
<gene>
    <name evidence="3" type="ORF">DFH07DRAFT_814127</name>
</gene>
<dbReference type="AlphaFoldDB" id="A0AAD7JD62"/>